<evidence type="ECO:0000313" key="2">
    <source>
        <dbReference type="EMBL" id="KAG7328814.1"/>
    </source>
</evidence>
<gene>
    <name evidence="2" type="ORF">KOW79_006988</name>
</gene>
<evidence type="ECO:0000256" key="1">
    <source>
        <dbReference type="SAM" id="MobiDB-lite"/>
    </source>
</evidence>
<reference evidence="2 3" key="1">
    <citation type="submission" date="2021-06" db="EMBL/GenBank/DDBJ databases">
        <title>Chromosome-level genome assembly of the red-tail catfish (Hemibagrus wyckioides).</title>
        <authorList>
            <person name="Shao F."/>
        </authorList>
    </citation>
    <scope>NUCLEOTIDE SEQUENCE [LARGE SCALE GENOMIC DNA]</scope>
    <source>
        <strain evidence="2">EC202008001</strain>
        <tissue evidence="2">Blood</tissue>
    </source>
</reference>
<feature type="compositionally biased region" description="Basic and acidic residues" evidence="1">
    <location>
        <begin position="63"/>
        <end position="75"/>
    </location>
</feature>
<protein>
    <submittedName>
        <fullName evidence="2">Uncharacterized protein</fullName>
    </submittedName>
</protein>
<feature type="region of interest" description="Disordered" evidence="1">
    <location>
        <begin position="38"/>
        <end position="75"/>
    </location>
</feature>
<comment type="caution">
    <text evidence="2">The sequence shown here is derived from an EMBL/GenBank/DDBJ whole genome shotgun (WGS) entry which is preliminary data.</text>
</comment>
<dbReference type="EMBL" id="JAHKSW010000008">
    <property type="protein sequence ID" value="KAG7328814.1"/>
    <property type="molecule type" value="Genomic_DNA"/>
</dbReference>
<sequence>MKGELRCTHEKGRSGMKKIHLALRIKGTERVEIGISFKTETSQADEHQLATTRKSPEAAAHTAEPKKTRMKPSEK</sequence>
<accession>A0A9D3NV52</accession>
<proteinExistence type="predicted"/>
<evidence type="ECO:0000313" key="3">
    <source>
        <dbReference type="Proteomes" id="UP000824219"/>
    </source>
</evidence>
<organism evidence="2 3">
    <name type="scientific">Hemibagrus wyckioides</name>
    <dbReference type="NCBI Taxonomy" id="337641"/>
    <lineage>
        <taxon>Eukaryota</taxon>
        <taxon>Metazoa</taxon>
        <taxon>Chordata</taxon>
        <taxon>Craniata</taxon>
        <taxon>Vertebrata</taxon>
        <taxon>Euteleostomi</taxon>
        <taxon>Actinopterygii</taxon>
        <taxon>Neopterygii</taxon>
        <taxon>Teleostei</taxon>
        <taxon>Ostariophysi</taxon>
        <taxon>Siluriformes</taxon>
        <taxon>Bagridae</taxon>
        <taxon>Hemibagrus</taxon>
    </lineage>
</organism>
<keyword evidence="3" id="KW-1185">Reference proteome</keyword>
<name>A0A9D3NV52_9TELE</name>
<dbReference type="Proteomes" id="UP000824219">
    <property type="component" value="Linkage Group LG08"/>
</dbReference>
<dbReference type="AlphaFoldDB" id="A0A9D3NV52"/>